<proteinExistence type="predicted"/>
<name>A0AAW6M999_9BACE</name>
<dbReference type="Gene3D" id="3.40.50.1000">
    <property type="entry name" value="HAD superfamily/HAD-like"/>
    <property type="match status" value="1"/>
</dbReference>
<dbReference type="AlphaFoldDB" id="A0AAW6M999"/>
<evidence type="ECO:0000313" key="1">
    <source>
        <dbReference type="EMBL" id="MDE8697931.1"/>
    </source>
</evidence>
<dbReference type="PANTHER" id="PTHR42861">
    <property type="entry name" value="CALCIUM-TRANSPORTING ATPASE"/>
    <property type="match status" value="1"/>
</dbReference>
<dbReference type="Gene3D" id="1.20.1110.10">
    <property type="entry name" value="Calcium-transporting ATPase, transmembrane domain"/>
    <property type="match status" value="1"/>
</dbReference>
<dbReference type="InterPro" id="IPR023214">
    <property type="entry name" value="HAD_sf"/>
</dbReference>
<dbReference type="InterPro" id="IPR023299">
    <property type="entry name" value="ATPase_P-typ_cyto_dom_N"/>
</dbReference>
<protein>
    <submittedName>
        <fullName evidence="1">Magnesium-translocating P-type ATPase</fullName>
    </submittedName>
</protein>
<feature type="non-terminal residue" evidence="1">
    <location>
        <position position="104"/>
    </location>
</feature>
<organism evidence="1 2">
    <name type="scientific">Bacteroides cellulosilyticus</name>
    <dbReference type="NCBI Taxonomy" id="246787"/>
    <lineage>
        <taxon>Bacteria</taxon>
        <taxon>Pseudomonadati</taxon>
        <taxon>Bacteroidota</taxon>
        <taxon>Bacteroidia</taxon>
        <taxon>Bacteroidales</taxon>
        <taxon>Bacteroidaceae</taxon>
        <taxon>Bacteroides</taxon>
    </lineage>
</organism>
<accession>A0AAW6M999</accession>
<feature type="non-terminal residue" evidence="1">
    <location>
        <position position="1"/>
    </location>
</feature>
<reference evidence="1" key="1">
    <citation type="submission" date="2023-03" db="EMBL/GenBank/DDBJ databases">
        <title>DFI Biobank Strains.</title>
        <authorList>
            <person name="Mostad J."/>
            <person name="Paddock L."/>
            <person name="Medina S."/>
            <person name="Waligurski E."/>
            <person name="Barat B."/>
            <person name="Smith R."/>
            <person name="Burgo V."/>
            <person name="Metcalfe C."/>
            <person name="Woodson C."/>
            <person name="Sundararajan A."/>
            <person name="Ramaswamy R."/>
            <person name="Lin H."/>
            <person name="Pamer E.G."/>
        </authorList>
    </citation>
    <scope>NUCLEOTIDE SEQUENCE</scope>
    <source>
        <strain evidence="1">DFI.9.5</strain>
    </source>
</reference>
<sequence length="104" mass="11487">IFAISVAVGLTPEMLPMIVTANLSKGALSMSKKKTIVKNLNAIQNFGAMNILCTDKTVKLKCDKIVLEKYITADGSNDESKRILRHAYFNSYFQSGLKNLMDKA</sequence>
<dbReference type="EMBL" id="JARFID010000460">
    <property type="protein sequence ID" value="MDE8697931.1"/>
    <property type="molecule type" value="Genomic_DNA"/>
</dbReference>
<dbReference type="Proteomes" id="UP001221924">
    <property type="component" value="Unassembled WGS sequence"/>
</dbReference>
<dbReference type="InterPro" id="IPR023298">
    <property type="entry name" value="ATPase_P-typ_TM_dom_sf"/>
</dbReference>
<evidence type="ECO:0000313" key="2">
    <source>
        <dbReference type="Proteomes" id="UP001221924"/>
    </source>
</evidence>
<dbReference type="Gene3D" id="3.40.1110.10">
    <property type="entry name" value="Calcium-transporting ATPase, cytoplasmic domain N"/>
    <property type="match status" value="1"/>
</dbReference>
<dbReference type="SUPFAM" id="SSF81665">
    <property type="entry name" value="Calcium ATPase, transmembrane domain M"/>
    <property type="match status" value="1"/>
</dbReference>
<comment type="caution">
    <text evidence="1">The sequence shown here is derived from an EMBL/GenBank/DDBJ whole genome shotgun (WGS) entry which is preliminary data.</text>
</comment>
<dbReference type="GO" id="GO:0000166">
    <property type="term" value="F:nucleotide binding"/>
    <property type="evidence" value="ECO:0007669"/>
    <property type="project" value="InterPro"/>
</dbReference>
<gene>
    <name evidence="1" type="ORF">PZH42_28245</name>
</gene>